<dbReference type="GO" id="GO:0003995">
    <property type="term" value="F:acyl-CoA dehydrogenase activity"/>
    <property type="evidence" value="ECO:0007669"/>
    <property type="project" value="TreeGrafter"/>
</dbReference>
<dbReference type="Proteomes" id="UP000826195">
    <property type="component" value="Unassembled WGS sequence"/>
</dbReference>
<keyword evidence="8" id="KW-0496">Mitochondrion</keyword>
<comment type="caution">
    <text evidence="14">The sequence shown here is derived from an EMBL/GenBank/DDBJ whole genome shotgun (WGS) entry which is preliminary data.</text>
</comment>
<keyword evidence="15" id="KW-1185">Reference proteome</keyword>
<dbReference type="InterPro" id="IPR006091">
    <property type="entry name" value="Acyl-CoA_Oxase/DH_mid-dom"/>
</dbReference>
<evidence type="ECO:0000313" key="14">
    <source>
        <dbReference type="EMBL" id="KAH0566699.1"/>
    </source>
</evidence>
<keyword evidence="7 9" id="KW-0560">Oxidoreductase</keyword>
<dbReference type="InterPro" id="IPR009075">
    <property type="entry name" value="AcylCo_DH/oxidase_C"/>
</dbReference>
<dbReference type="GO" id="GO:0006631">
    <property type="term" value="P:fatty acid metabolic process"/>
    <property type="evidence" value="ECO:0007669"/>
    <property type="project" value="UniProtKB-ARBA"/>
</dbReference>
<dbReference type="Pfam" id="PF00441">
    <property type="entry name" value="Acyl-CoA_dh_1"/>
    <property type="match status" value="1"/>
</dbReference>
<evidence type="ECO:0000259" key="12">
    <source>
        <dbReference type="Pfam" id="PF02771"/>
    </source>
</evidence>
<dbReference type="PANTHER" id="PTHR43884">
    <property type="entry name" value="ACYL-COA DEHYDROGENASE"/>
    <property type="match status" value="1"/>
</dbReference>
<keyword evidence="5 9" id="KW-0274">FAD</keyword>
<evidence type="ECO:0000259" key="13">
    <source>
        <dbReference type="Pfam" id="PF21343"/>
    </source>
</evidence>
<evidence type="ECO:0000313" key="15">
    <source>
        <dbReference type="Proteomes" id="UP000826195"/>
    </source>
</evidence>
<feature type="domain" description="Acyl-CoA dehydrogenase/oxidase N-terminal" evidence="12">
    <location>
        <begin position="92"/>
        <end position="189"/>
    </location>
</feature>
<dbReference type="InterPro" id="IPR049448">
    <property type="entry name" value="ACAD9/ACADV-like_C"/>
</dbReference>
<evidence type="ECO:0000256" key="7">
    <source>
        <dbReference type="ARBA" id="ARBA00023002"/>
    </source>
</evidence>
<dbReference type="Gene3D" id="1.20.140.10">
    <property type="entry name" value="Butyryl-CoA Dehydrogenase, subunit A, domain 3"/>
    <property type="match status" value="2"/>
</dbReference>
<dbReference type="Gene3D" id="2.40.110.10">
    <property type="entry name" value="Butyryl-CoA Dehydrogenase, subunit A, domain 2"/>
    <property type="match status" value="1"/>
</dbReference>
<dbReference type="SUPFAM" id="SSF56645">
    <property type="entry name" value="Acyl-CoA dehydrogenase NM domain-like"/>
    <property type="match status" value="1"/>
</dbReference>
<evidence type="ECO:0000256" key="5">
    <source>
        <dbReference type="ARBA" id="ARBA00022827"/>
    </source>
</evidence>
<dbReference type="InterPro" id="IPR036250">
    <property type="entry name" value="AcylCo_DH-like_C"/>
</dbReference>
<comment type="similarity">
    <text evidence="3 9">Belongs to the acyl-CoA dehydrogenase family.</text>
</comment>
<dbReference type="PANTHER" id="PTHR43884:SF9">
    <property type="entry name" value="COMPLEX I ASSEMBLY FACTOR ACAD9, MITOCHONDRIAL"/>
    <property type="match status" value="1"/>
</dbReference>
<dbReference type="InterPro" id="IPR037069">
    <property type="entry name" value="AcylCoA_DH/ox_N_sf"/>
</dbReference>
<dbReference type="GO" id="GO:0050660">
    <property type="term" value="F:flavin adenine dinucleotide binding"/>
    <property type="evidence" value="ECO:0007669"/>
    <property type="project" value="InterPro"/>
</dbReference>
<gene>
    <name evidence="14" type="ORF">KQX54_003287</name>
</gene>
<evidence type="ECO:0000256" key="1">
    <source>
        <dbReference type="ARBA" id="ARBA00001974"/>
    </source>
</evidence>
<accession>A0AAV7J3Q9</accession>
<dbReference type="AlphaFoldDB" id="A0AAV7J3Q9"/>
<evidence type="ECO:0000259" key="10">
    <source>
        <dbReference type="Pfam" id="PF00441"/>
    </source>
</evidence>
<keyword evidence="6" id="KW-0809">Transit peptide</keyword>
<evidence type="ECO:0000256" key="6">
    <source>
        <dbReference type="ARBA" id="ARBA00022946"/>
    </source>
</evidence>
<protein>
    <recommendedName>
        <fullName evidence="16">Acyl-CoA dehydrogenase family member 9, mitochondrial</fullName>
    </recommendedName>
</protein>
<dbReference type="InterPro" id="IPR013786">
    <property type="entry name" value="AcylCoA_DH/ox_N"/>
</dbReference>
<evidence type="ECO:0000256" key="4">
    <source>
        <dbReference type="ARBA" id="ARBA00022630"/>
    </source>
</evidence>
<reference evidence="14 15" key="1">
    <citation type="journal article" date="2021" name="J. Hered.">
        <title>A chromosome-level genome assembly of the parasitoid wasp, Cotesia glomerata (Hymenoptera: Braconidae).</title>
        <authorList>
            <person name="Pinto B.J."/>
            <person name="Weis J.J."/>
            <person name="Gamble T."/>
            <person name="Ode P.J."/>
            <person name="Paul R."/>
            <person name="Zaspel J.M."/>
        </authorList>
    </citation>
    <scope>NUCLEOTIDE SEQUENCE [LARGE SCALE GENOMIC DNA]</scope>
    <source>
        <strain evidence="14">CgM1</strain>
    </source>
</reference>
<organism evidence="14 15">
    <name type="scientific">Cotesia glomerata</name>
    <name type="common">Lepidopteran parasitic wasp</name>
    <name type="synonym">Apanteles glomeratus</name>
    <dbReference type="NCBI Taxonomy" id="32391"/>
    <lineage>
        <taxon>Eukaryota</taxon>
        <taxon>Metazoa</taxon>
        <taxon>Ecdysozoa</taxon>
        <taxon>Arthropoda</taxon>
        <taxon>Hexapoda</taxon>
        <taxon>Insecta</taxon>
        <taxon>Pterygota</taxon>
        <taxon>Neoptera</taxon>
        <taxon>Endopterygota</taxon>
        <taxon>Hymenoptera</taxon>
        <taxon>Apocrita</taxon>
        <taxon>Ichneumonoidea</taxon>
        <taxon>Braconidae</taxon>
        <taxon>Microgastrinae</taxon>
        <taxon>Cotesia</taxon>
    </lineage>
</organism>
<evidence type="ECO:0000256" key="2">
    <source>
        <dbReference type="ARBA" id="ARBA00004173"/>
    </source>
</evidence>
<dbReference type="SUPFAM" id="SSF47203">
    <property type="entry name" value="Acyl-CoA dehydrogenase C-terminal domain-like"/>
    <property type="match status" value="1"/>
</dbReference>
<feature type="domain" description="Acyl-CoA oxidase/dehydrogenase middle" evidence="11">
    <location>
        <begin position="195"/>
        <end position="293"/>
    </location>
</feature>
<proteinExistence type="inferred from homology"/>
<dbReference type="InterPro" id="IPR009100">
    <property type="entry name" value="AcylCoA_DH/oxidase_NM_dom_sf"/>
</dbReference>
<keyword evidence="4 9" id="KW-0285">Flavoprotein</keyword>
<dbReference type="EMBL" id="JAHXZJ010000001">
    <property type="protein sequence ID" value="KAH0566699.1"/>
    <property type="molecule type" value="Genomic_DNA"/>
</dbReference>
<dbReference type="Gene3D" id="1.10.540.10">
    <property type="entry name" value="Acyl-CoA dehydrogenase/oxidase, N-terminal domain"/>
    <property type="match status" value="1"/>
</dbReference>
<evidence type="ECO:0000256" key="9">
    <source>
        <dbReference type="RuleBase" id="RU362125"/>
    </source>
</evidence>
<name>A0AAV7J3Q9_COTGL</name>
<dbReference type="GO" id="GO:0005739">
    <property type="term" value="C:mitochondrion"/>
    <property type="evidence" value="ECO:0007669"/>
    <property type="project" value="UniProtKB-SubCell"/>
</dbReference>
<evidence type="ECO:0008006" key="16">
    <source>
        <dbReference type="Google" id="ProtNLM"/>
    </source>
</evidence>
<evidence type="ECO:0000256" key="3">
    <source>
        <dbReference type="ARBA" id="ARBA00009347"/>
    </source>
</evidence>
<sequence>MMLTRRLILRQKVPRIARVTQFTRHNSSGEVQTEYIGPLEVRLSPHKPLAKRRPPFAKNLFLGKYDTEFAAFPEPQNYDRQKEFFEWLKPIENLVTSNINPDTIDKSAKIPQDVIDQLKDLDVLRAAVPDEYKGLGLNFSEISKLIETLSHVPPLGAYLAKQAHAISLIANHASEIQKEIYLTRIATGEITPTVCICENTQGSNAAAIQCYAERSADDKFWILNGSKTFVANAENSNLFLVFADYYEQGRNFKPEDRVTAFLVEKDFGGITVHDPVDTMGLRGYTLSQVTFKDTPVPINNVVGELGSASELFTNIFSEGKEFIGSQAIGLTKNFLQLLIKSLKSDPDFNATTFKNEIVQEVVGKISCSIFAMESVVYMTTGMVDTFANQDCNLEKCIVEYFCNETCIQSLLTGVPLLGTSSFIRGSGIERLLRDAMCLTSFDGSVLNTKAVIALQGLQFNGRQTHETVRVKRNPPMFPKKVLEMMLKFKRDKRLYIADNMHPTLMHSAALLEQTILKFEKVISTILIRHGFEVMDKQMDLCRIADVASYLYVIAAILARSSRSYCLGLRDSELELKMAQIHAYILYQKAQVLVDELEHGDWVNGDYLIKEIADTAFEKNKFFVEHPLARAF</sequence>
<evidence type="ECO:0000259" key="11">
    <source>
        <dbReference type="Pfam" id="PF02770"/>
    </source>
</evidence>
<comment type="cofactor">
    <cofactor evidence="1 9">
        <name>FAD</name>
        <dbReference type="ChEBI" id="CHEBI:57692"/>
    </cofactor>
</comment>
<dbReference type="Pfam" id="PF02771">
    <property type="entry name" value="Acyl-CoA_dh_N"/>
    <property type="match status" value="1"/>
</dbReference>
<dbReference type="Pfam" id="PF02770">
    <property type="entry name" value="Acyl-CoA_dh_M"/>
    <property type="match status" value="1"/>
</dbReference>
<feature type="domain" description="Acyl-CoA dehydrogenase/oxidase C-terminal" evidence="10">
    <location>
        <begin position="321"/>
        <end position="444"/>
    </location>
</feature>
<comment type="subcellular location">
    <subcellularLocation>
        <location evidence="2">Mitochondrion</location>
    </subcellularLocation>
</comment>
<feature type="domain" description="ACAD9/ACADV-like C-terminal" evidence="13">
    <location>
        <begin position="502"/>
        <end position="620"/>
    </location>
</feature>
<evidence type="ECO:0000256" key="8">
    <source>
        <dbReference type="ARBA" id="ARBA00023128"/>
    </source>
</evidence>
<dbReference type="InterPro" id="IPR046373">
    <property type="entry name" value="Acyl-CoA_Oxase/DH_mid-dom_sf"/>
</dbReference>
<dbReference type="Pfam" id="PF21343">
    <property type="entry name" value="ACAD9-ACADV_C"/>
    <property type="match status" value="1"/>
</dbReference>